<dbReference type="GO" id="GO:0005925">
    <property type="term" value="C:focal adhesion"/>
    <property type="evidence" value="ECO:0007669"/>
    <property type="project" value="UniProtKB-SubCell"/>
</dbReference>
<dbReference type="Proteomes" id="UP000324091">
    <property type="component" value="Chromosome 4"/>
</dbReference>
<comment type="subcellular location">
    <subcellularLocation>
        <location evidence="1">Cell junction</location>
        <location evidence="1">Focal adhesion</location>
    </subcellularLocation>
</comment>
<comment type="caution">
    <text evidence="3">The sequence shown here is derived from an EMBL/GenBank/DDBJ whole genome shotgun (WGS) entry which is preliminary data.</text>
</comment>
<evidence type="ECO:0000256" key="2">
    <source>
        <dbReference type="SAM" id="MobiDB-lite"/>
    </source>
</evidence>
<reference evidence="3 4" key="1">
    <citation type="submission" date="2019-04" db="EMBL/GenBank/DDBJ databases">
        <title>Chromosome genome assembly for Takifugu flavidus.</title>
        <authorList>
            <person name="Xiao S."/>
        </authorList>
    </citation>
    <scope>NUCLEOTIDE SEQUENCE [LARGE SCALE GENOMIC DNA]</scope>
    <source>
        <strain evidence="3">HTHZ2018</strain>
        <tissue evidence="3">Muscle</tissue>
    </source>
</reference>
<accession>A0A5C6N483</accession>
<dbReference type="GO" id="GO:0043542">
    <property type="term" value="P:endothelial cell migration"/>
    <property type="evidence" value="ECO:0007669"/>
    <property type="project" value="TreeGrafter"/>
</dbReference>
<feature type="compositionally biased region" description="Polar residues" evidence="2">
    <location>
        <begin position="132"/>
        <end position="147"/>
    </location>
</feature>
<evidence type="ECO:0000313" key="3">
    <source>
        <dbReference type="EMBL" id="TWW61699.1"/>
    </source>
</evidence>
<organism evidence="3 4">
    <name type="scientific">Takifugu flavidus</name>
    <name type="common">sansaifugu</name>
    <dbReference type="NCBI Taxonomy" id="433684"/>
    <lineage>
        <taxon>Eukaryota</taxon>
        <taxon>Metazoa</taxon>
        <taxon>Chordata</taxon>
        <taxon>Craniata</taxon>
        <taxon>Vertebrata</taxon>
        <taxon>Euteleostomi</taxon>
        <taxon>Actinopterygii</taxon>
        <taxon>Neopterygii</taxon>
        <taxon>Teleostei</taxon>
        <taxon>Neoteleostei</taxon>
        <taxon>Acanthomorphata</taxon>
        <taxon>Eupercaria</taxon>
        <taxon>Tetraodontiformes</taxon>
        <taxon>Tetradontoidea</taxon>
        <taxon>Tetraodontidae</taxon>
        <taxon>Takifugu</taxon>
    </lineage>
</organism>
<name>A0A5C6N483_9TELE</name>
<feature type="region of interest" description="Disordered" evidence="2">
    <location>
        <begin position="229"/>
        <end position="303"/>
    </location>
</feature>
<feature type="region of interest" description="Disordered" evidence="2">
    <location>
        <begin position="109"/>
        <end position="175"/>
    </location>
</feature>
<dbReference type="AlphaFoldDB" id="A0A5C6N483"/>
<dbReference type="Pfam" id="PF03535">
    <property type="entry name" value="Paxillin"/>
    <property type="match status" value="2"/>
</dbReference>
<feature type="region of interest" description="Disordered" evidence="2">
    <location>
        <begin position="400"/>
        <end position="508"/>
    </location>
</feature>
<evidence type="ECO:0000313" key="4">
    <source>
        <dbReference type="Proteomes" id="UP000324091"/>
    </source>
</evidence>
<feature type="compositionally biased region" description="Polar residues" evidence="2">
    <location>
        <begin position="110"/>
        <end position="125"/>
    </location>
</feature>
<protein>
    <submittedName>
        <fullName evidence="3">Paxillin</fullName>
    </submittedName>
</protein>
<evidence type="ECO:0000256" key="1">
    <source>
        <dbReference type="ARBA" id="ARBA00004246"/>
    </source>
</evidence>
<feature type="compositionally biased region" description="Pro residues" evidence="2">
    <location>
        <begin position="431"/>
        <end position="504"/>
    </location>
</feature>
<dbReference type="PANTHER" id="PTHR24216">
    <property type="entry name" value="PAXILLIN-RELATED"/>
    <property type="match status" value="1"/>
</dbReference>
<dbReference type="GO" id="GO:0007179">
    <property type="term" value="P:transforming growth factor beta receptor signaling pathway"/>
    <property type="evidence" value="ECO:0007669"/>
    <property type="project" value="TreeGrafter"/>
</dbReference>
<dbReference type="PRINTS" id="PR01217">
    <property type="entry name" value="PRICHEXTENSN"/>
</dbReference>
<dbReference type="PANTHER" id="PTHR24216:SF11">
    <property type="entry name" value="PAXILLIN"/>
    <property type="match status" value="1"/>
</dbReference>
<sequence length="531" mass="57245">YCVSGVFADRQCGGGAFGTFIYLCDTTPSVGHASVDESVIALDFPHFCVAYISCIVVRAPQEDPPSFIVCSLFYVSVDALLADLESTTSHISKRPLFLSDDAAYSFPVGGQTQQDISPLASSEQNGLDESESFSSAQKSPWSRESSSPPQPIGEEDHVYSFPNKQKNSDSGAVAMNSSLGSNLSELDRLLLELNAVQQSTPAFATEEEAAPPLPSSSIIHQIQENGVSFAGKTAPPTLEKPKRGVAGRVTEDARPSVESLLDELESSVPSPIPPPLAVLDGQADAPEETSTQQQARMSASSATRELDELMASLSDFKVQSNLKSVIRRTKETSNVHPMYREGMLRRKMGPIIVNKSNSQDRLIEELQGKLGIGRTELNARRKRKPEDWLTEGVIVVSNPQRKREEGADTAVAKIVLPPESPVPQRKILPAPQSPPPPKKPPPIKQTPPPLPPPPLTPPPPREPSPPPPPMEPTPPPREPTPPPAQPSPSPSPAPKPITPPPPPKVFVSVGCQTEFDPSFPPLQARFSFPPY</sequence>
<feature type="non-terminal residue" evidence="3">
    <location>
        <position position="1"/>
    </location>
</feature>
<feature type="compositionally biased region" description="Polar residues" evidence="2">
    <location>
        <begin position="288"/>
        <end position="303"/>
    </location>
</feature>
<gene>
    <name evidence="3" type="ORF">D4764_04G0003460</name>
</gene>
<keyword evidence="4" id="KW-1185">Reference proteome</keyword>
<proteinExistence type="predicted"/>
<dbReference type="GO" id="GO:0034446">
    <property type="term" value="P:substrate adhesion-dependent cell spreading"/>
    <property type="evidence" value="ECO:0007669"/>
    <property type="project" value="TreeGrafter"/>
</dbReference>
<feature type="compositionally biased region" description="Polar residues" evidence="2">
    <location>
        <begin position="162"/>
        <end position="175"/>
    </location>
</feature>
<dbReference type="EMBL" id="RHFK02000017">
    <property type="protein sequence ID" value="TWW61699.1"/>
    <property type="molecule type" value="Genomic_DNA"/>
</dbReference>